<dbReference type="EMBL" id="JAGSPC010000001">
    <property type="protein sequence ID" value="MBV7259361.1"/>
    <property type="molecule type" value="Genomic_DNA"/>
</dbReference>
<comment type="caution">
    <text evidence="2">The sequence shown here is derived from an EMBL/GenBank/DDBJ whole genome shotgun (WGS) entry which is preliminary data.</text>
</comment>
<gene>
    <name evidence="2" type="ORF">KCG46_07220</name>
</gene>
<name>A0A9X1JKV5_9SPHN</name>
<proteinExistence type="predicted"/>
<reference evidence="2" key="1">
    <citation type="submission" date="2021-04" db="EMBL/GenBank/DDBJ databases">
        <authorList>
            <person name="Pira H."/>
            <person name="Risdian C."/>
            <person name="Wink J."/>
        </authorList>
    </citation>
    <scope>NUCLEOTIDE SEQUENCE</scope>
    <source>
        <strain evidence="2">WH158</strain>
    </source>
</reference>
<dbReference type="GO" id="GO:0006793">
    <property type="term" value="P:phosphorus metabolic process"/>
    <property type="evidence" value="ECO:0007669"/>
    <property type="project" value="UniProtKB-ARBA"/>
</dbReference>
<dbReference type="AlphaFoldDB" id="A0A9X1JKV5"/>
<sequence length="280" mass="30322">MKRHTVKRILSRVPGGIPVKLVTRWRAYEVRCGVSDLEVLDLVKDRPNTSLEILDALHAKAYLCDGTALIGSANLTATALGWAKDNNVELLFNVPASAPEIVDLMAALENAVLATSDMRDTVQAAADAIDLNDPPDPQLDQAAGLGPWLPISSAPERLWTAYGEEAEQRLTSSYLNMARADLSALSIPSGLNENEFNAAVASALCTMPAMTPMLDGIDRGELSDAEAIQHIKGLKIEGPLDAAMQWEVVRNWLRVFLPDTIEVVAATFITRKQPGVRTGR</sequence>
<evidence type="ECO:0000313" key="2">
    <source>
        <dbReference type="EMBL" id="MBV7259361.1"/>
    </source>
</evidence>
<dbReference type="Proteomes" id="UP001138681">
    <property type="component" value="Unassembled WGS sequence"/>
</dbReference>
<evidence type="ECO:0000313" key="3">
    <source>
        <dbReference type="Proteomes" id="UP001138681"/>
    </source>
</evidence>
<dbReference type="PROSITE" id="PS50035">
    <property type="entry name" value="PLD"/>
    <property type="match status" value="1"/>
</dbReference>
<dbReference type="InterPro" id="IPR001736">
    <property type="entry name" value="PLipase_D/transphosphatidylase"/>
</dbReference>
<protein>
    <recommendedName>
        <fullName evidence="1">PLD phosphodiesterase domain-containing protein</fullName>
    </recommendedName>
</protein>
<keyword evidence="3" id="KW-1185">Reference proteome</keyword>
<evidence type="ECO:0000259" key="1">
    <source>
        <dbReference type="PROSITE" id="PS50035"/>
    </source>
</evidence>
<organism evidence="2 3">
    <name type="scientific">Erythrobacter crassostreae</name>
    <dbReference type="NCBI Taxonomy" id="2828328"/>
    <lineage>
        <taxon>Bacteria</taxon>
        <taxon>Pseudomonadati</taxon>
        <taxon>Pseudomonadota</taxon>
        <taxon>Alphaproteobacteria</taxon>
        <taxon>Sphingomonadales</taxon>
        <taxon>Erythrobacteraceae</taxon>
        <taxon>Erythrobacter/Porphyrobacter group</taxon>
        <taxon>Erythrobacter</taxon>
    </lineage>
</organism>
<accession>A0A9X1JKV5</accession>
<feature type="domain" description="PLD phosphodiesterase" evidence="1">
    <location>
        <begin position="53"/>
        <end position="79"/>
    </location>
</feature>
<dbReference type="GO" id="GO:0003824">
    <property type="term" value="F:catalytic activity"/>
    <property type="evidence" value="ECO:0007669"/>
    <property type="project" value="InterPro"/>
</dbReference>